<protein>
    <submittedName>
        <fullName evidence="3">DNA-directed RNA polymerase subunit beta</fullName>
    </submittedName>
</protein>
<evidence type="ECO:0000313" key="3">
    <source>
        <dbReference type="EMBL" id="MFD2117022.1"/>
    </source>
</evidence>
<keyword evidence="4" id="KW-1185">Reference proteome</keyword>
<dbReference type="Pfam" id="PF11772">
    <property type="entry name" value="EpuA"/>
    <property type="match status" value="1"/>
</dbReference>
<reference evidence="4" key="1">
    <citation type="journal article" date="2019" name="Int. J. Syst. Evol. Microbiol.">
        <title>The Global Catalogue of Microorganisms (GCM) 10K type strain sequencing project: providing services to taxonomists for standard genome sequencing and annotation.</title>
        <authorList>
            <consortium name="The Broad Institute Genomics Platform"/>
            <consortium name="The Broad Institute Genome Sequencing Center for Infectious Disease"/>
            <person name="Wu L."/>
            <person name="Ma J."/>
        </authorList>
    </citation>
    <scope>NUCLEOTIDE SEQUENCE [LARGE SCALE GENOMIC DNA]</scope>
    <source>
        <strain evidence="4">GH52</strain>
    </source>
</reference>
<feature type="transmembrane region" description="Helical" evidence="2">
    <location>
        <begin position="166"/>
        <end position="186"/>
    </location>
</feature>
<sequence>MADDRIQSNSEFANQSATNRNSQEKKYSHQSSEEQLAEQSTDQSLEQAQRFASEARTAVGGYAISSAGDVADGAYHNTESVIEKDNVTDSATRAERIRKQTRLRQRRVVGEQEQAVYSDRAVEDEAVAAKSSKRQESSRQEELAEDEYVTRPFIVRMILWLIRKSLVPLIMITMLVIGLYIGYTLIGNQPKEEVFQWPTWRHLYDLIFAES</sequence>
<keyword evidence="2" id="KW-0472">Membrane</keyword>
<evidence type="ECO:0000313" key="4">
    <source>
        <dbReference type="Proteomes" id="UP001597362"/>
    </source>
</evidence>
<accession>A0ABW4YMR4</accession>
<dbReference type="Proteomes" id="UP001597362">
    <property type="component" value="Unassembled WGS sequence"/>
</dbReference>
<dbReference type="RefSeq" id="WP_377773765.1">
    <property type="nucleotide sequence ID" value="NZ_JBHUHO010000033.1"/>
</dbReference>
<gene>
    <name evidence="3" type="ORF">ACFSJH_14930</name>
</gene>
<keyword evidence="3" id="KW-0804">Transcription</keyword>
<dbReference type="InterPro" id="IPR024596">
    <property type="entry name" value="RNApol_su_b/EpuA"/>
</dbReference>
<dbReference type="GO" id="GO:0000428">
    <property type="term" value="C:DNA-directed RNA polymerase complex"/>
    <property type="evidence" value="ECO:0007669"/>
    <property type="project" value="UniProtKB-KW"/>
</dbReference>
<organism evidence="3 4">
    <name type="scientific">Paenibacillus yanchengensis</name>
    <dbReference type="NCBI Taxonomy" id="2035833"/>
    <lineage>
        <taxon>Bacteria</taxon>
        <taxon>Bacillati</taxon>
        <taxon>Bacillota</taxon>
        <taxon>Bacilli</taxon>
        <taxon>Bacillales</taxon>
        <taxon>Paenibacillaceae</taxon>
        <taxon>Paenibacillus</taxon>
    </lineage>
</organism>
<proteinExistence type="predicted"/>
<dbReference type="EMBL" id="JBHUHO010000033">
    <property type="protein sequence ID" value="MFD2117022.1"/>
    <property type="molecule type" value="Genomic_DNA"/>
</dbReference>
<evidence type="ECO:0000256" key="1">
    <source>
        <dbReference type="SAM" id="MobiDB-lite"/>
    </source>
</evidence>
<keyword evidence="2" id="KW-1133">Transmembrane helix</keyword>
<keyword evidence="2" id="KW-0812">Transmembrane</keyword>
<comment type="caution">
    <text evidence="3">The sequence shown here is derived from an EMBL/GenBank/DDBJ whole genome shotgun (WGS) entry which is preliminary data.</text>
</comment>
<feature type="compositionally biased region" description="Polar residues" evidence="1">
    <location>
        <begin position="29"/>
        <end position="47"/>
    </location>
</feature>
<evidence type="ECO:0000256" key="2">
    <source>
        <dbReference type="SAM" id="Phobius"/>
    </source>
</evidence>
<feature type="compositionally biased region" description="Polar residues" evidence="1">
    <location>
        <begin position="7"/>
        <end position="21"/>
    </location>
</feature>
<keyword evidence="3" id="KW-0240">DNA-directed RNA polymerase</keyword>
<feature type="region of interest" description="Disordered" evidence="1">
    <location>
        <begin position="1"/>
        <end position="52"/>
    </location>
</feature>
<name>A0ABW4YMR4_9BACL</name>